<evidence type="ECO:0000313" key="3">
    <source>
        <dbReference type="EMBL" id="KAG2424050.1"/>
    </source>
</evidence>
<dbReference type="EMBL" id="JAEHOC010000070">
    <property type="protein sequence ID" value="KAG2424050.1"/>
    <property type="molecule type" value="Genomic_DNA"/>
</dbReference>
<evidence type="ECO:0000313" key="4">
    <source>
        <dbReference type="Proteomes" id="UP000650467"/>
    </source>
</evidence>
<dbReference type="GO" id="GO:0006310">
    <property type="term" value="P:DNA recombination"/>
    <property type="evidence" value="ECO:0007669"/>
    <property type="project" value="UniProtKB-KW"/>
</dbReference>
<dbReference type="AlphaFoldDB" id="A0A835SNS3"/>
<feature type="compositionally biased region" description="Low complexity" evidence="2">
    <location>
        <begin position="718"/>
        <end position="727"/>
    </location>
</feature>
<dbReference type="OrthoDB" id="556458at2759"/>
<accession>A0A835SNS3</accession>
<protein>
    <submittedName>
        <fullName evidence="3">Uncharacterized protein</fullName>
    </submittedName>
</protein>
<dbReference type="GO" id="GO:0015074">
    <property type="term" value="P:DNA integration"/>
    <property type="evidence" value="ECO:0007669"/>
    <property type="project" value="InterPro"/>
</dbReference>
<dbReference type="InterPro" id="IPR011010">
    <property type="entry name" value="DNA_brk_join_enz"/>
</dbReference>
<gene>
    <name evidence="3" type="ORF">HXX76_014871</name>
</gene>
<feature type="compositionally biased region" description="Gly residues" evidence="2">
    <location>
        <begin position="92"/>
        <end position="110"/>
    </location>
</feature>
<evidence type="ECO:0000256" key="2">
    <source>
        <dbReference type="SAM" id="MobiDB-lite"/>
    </source>
</evidence>
<dbReference type="Gene3D" id="1.10.443.10">
    <property type="entry name" value="Intergrase catalytic core"/>
    <property type="match status" value="1"/>
</dbReference>
<keyword evidence="4" id="KW-1185">Reference proteome</keyword>
<feature type="compositionally biased region" description="Basic and acidic residues" evidence="2">
    <location>
        <begin position="687"/>
        <end position="711"/>
    </location>
</feature>
<dbReference type="InterPro" id="IPR013762">
    <property type="entry name" value="Integrase-like_cat_sf"/>
</dbReference>
<feature type="region of interest" description="Disordered" evidence="2">
    <location>
        <begin position="563"/>
        <end position="760"/>
    </location>
</feature>
<comment type="caution">
    <text evidence="3">The sequence shown here is derived from an EMBL/GenBank/DDBJ whole genome shotgun (WGS) entry which is preliminary data.</text>
</comment>
<proteinExistence type="predicted"/>
<feature type="compositionally biased region" description="Polar residues" evidence="2">
    <location>
        <begin position="20"/>
        <end position="31"/>
    </location>
</feature>
<evidence type="ECO:0000256" key="1">
    <source>
        <dbReference type="ARBA" id="ARBA00023172"/>
    </source>
</evidence>
<feature type="compositionally biased region" description="Acidic residues" evidence="2">
    <location>
        <begin position="588"/>
        <end position="686"/>
    </location>
</feature>
<keyword evidence="1" id="KW-0233">DNA recombination</keyword>
<feature type="region of interest" description="Disordered" evidence="2">
    <location>
        <begin position="302"/>
        <end position="326"/>
    </location>
</feature>
<feature type="region of interest" description="Disordered" evidence="2">
    <location>
        <begin position="20"/>
        <end position="129"/>
    </location>
</feature>
<organism evidence="3 4">
    <name type="scientific">Chlamydomonas incerta</name>
    <dbReference type="NCBI Taxonomy" id="51695"/>
    <lineage>
        <taxon>Eukaryota</taxon>
        <taxon>Viridiplantae</taxon>
        <taxon>Chlorophyta</taxon>
        <taxon>core chlorophytes</taxon>
        <taxon>Chlorophyceae</taxon>
        <taxon>CS clade</taxon>
        <taxon>Chlamydomonadales</taxon>
        <taxon>Chlamydomonadaceae</taxon>
        <taxon>Chlamydomonas</taxon>
    </lineage>
</organism>
<dbReference type="GO" id="GO:0003677">
    <property type="term" value="F:DNA binding"/>
    <property type="evidence" value="ECO:0007669"/>
    <property type="project" value="InterPro"/>
</dbReference>
<dbReference type="SUPFAM" id="SSF56349">
    <property type="entry name" value="DNA breaking-rejoining enzymes"/>
    <property type="match status" value="1"/>
</dbReference>
<reference evidence="3" key="1">
    <citation type="journal article" date="2020" name="bioRxiv">
        <title>Comparative genomics of Chlamydomonas.</title>
        <authorList>
            <person name="Craig R.J."/>
            <person name="Hasan A.R."/>
            <person name="Ness R.W."/>
            <person name="Keightley P.D."/>
        </authorList>
    </citation>
    <scope>NUCLEOTIDE SEQUENCE</scope>
    <source>
        <strain evidence="3">SAG 7.73</strain>
    </source>
</reference>
<dbReference type="Proteomes" id="UP000650467">
    <property type="component" value="Unassembled WGS sequence"/>
</dbReference>
<sequence>MLDVANTLFDLGYDTHQISESVAGSPWSPTRTVPPDRSTRAQDAAFQRWGTGPQQPGPKQPGPQQAEAKEDRGVLWGLSRGVLGSGMSQGTQSGGGGGGRPSIRPGGGRLAGATSAGPVARPSPAKARGEPASLIYPEPFHFPKELDLRTPRASTPGVLNTSFSASSAQRVLQEFKNFQTWNTNHFAVGRNPAYRSVKASTYTGLQKTASAFLGFALHVCRVLPHLITLKLITNPQIVHSFVSHEVAHKSPTSALQQISNLKRIVGYLKDTCPYARDDRSKMAKLDHMEQWLSSAYATSKSTQPLSRTLDPDELDPDDPAAPSPPTADEISLFSEQLLDALCYQVEEEVSGGGDLSKSSIQLSLASVVWLLLSGDVIPTLRPISVRLLSTPGCTKCLEPGCARRQCPGNTLRVLSNGIVKLELVHFKMEGRRNQPIRMQLPPDLSTLISFYLERVRPALVRGGDPGNFLLTTAGRPFSEGSMSSFFKKIQADYGAPWQEPRPYLQFRHGYATNSYESLVERLRVSAPEVLKPRAAAMGHTTKTHVNSYVQGLHSIHTAAAVKEAAQRRKQAQQRVHAGEQEVWGAETDGAEEEGEEEEESDWVESEEGEEEQEEEEGEWEEEEEGEEEEEEGEEEEEEGEEEEEEQEEGEEQEWEGGGDGAGWEEEDEGEQGWGEQEEQEEEQVEVGEEKGEEGYKQGGKEAQEGREEHQRPFVGFPAAAAAAAVAAEQEPEPKREPALPIIEVESKDEGGKGLKGQPVGRGDVGVAVGVGGAGVGAGAGVGGGAGGSVPAGGKSWRVTGMELVPVGKKKWGHGFKGGKVGAHKRARF</sequence>
<name>A0A835SNS3_CHLIN</name>